<keyword evidence="8" id="KW-0808">Transferase</keyword>
<feature type="region of interest" description="Disordered" evidence="9">
    <location>
        <begin position="1"/>
        <end position="42"/>
    </location>
</feature>
<keyword evidence="12" id="KW-1185">Reference proteome</keyword>
<dbReference type="EMBL" id="CAWYQH010000097">
    <property type="protein sequence ID" value="CAK8684176.1"/>
    <property type="molecule type" value="Genomic_DNA"/>
</dbReference>
<evidence type="ECO:0000256" key="5">
    <source>
        <dbReference type="ARBA" id="ARBA00023043"/>
    </source>
</evidence>
<gene>
    <name evidence="11" type="ORF">CVLEPA_LOCUS15170</name>
</gene>
<name>A0ABP0FX41_CLALP</name>
<evidence type="ECO:0000256" key="9">
    <source>
        <dbReference type="SAM" id="MobiDB-lite"/>
    </source>
</evidence>
<evidence type="ECO:0000256" key="7">
    <source>
        <dbReference type="PROSITE-ProRule" id="PRU00023"/>
    </source>
</evidence>
<evidence type="ECO:0000256" key="4">
    <source>
        <dbReference type="ARBA" id="ARBA00022989"/>
    </source>
</evidence>
<evidence type="ECO:0000256" key="2">
    <source>
        <dbReference type="ARBA" id="ARBA00022692"/>
    </source>
</evidence>
<evidence type="ECO:0000256" key="6">
    <source>
        <dbReference type="ARBA" id="ARBA00023136"/>
    </source>
</evidence>
<dbReference type="PROSITE" id="PS50216">
    <property type="entry name" value="DHHC"/>
    <property type="match status" value="1"/>
</dbReference>
<dbReference type="InterPro" id="IPR001594">
    <property type="entry name" value="Palmitoyltrfase_DHHC"/>
</dbReference>
<reference evidence="11 12" key="1">
    <citation type="submission" date="2024-02" db="EMBL/GenBank/DDBJ databases">
        <authorList>
            <person name="Daric V."/>
            <person name="Darras S."/>
        </authorList>
    </citation>
    <scope>NUCLEOTIDE SEQUENCE [LARGE SCALE GENOMIC DNA]</scope>
</reference>
<feature type="repeat" description="ANK" evidence="7">
    <location>
        <begin position="184"/>
        <end position="216"/>
    </location>
</feature>
<accession>A0ABP0FX41</accession>
<organism evidence="11 12">
    <name type="scientific">Clavelina lepadiformis</name>
    <name type="common">Light-bulb sea squirt</name>
    <name type="synonym">Ascidia lepadiformis</name>
    <dbReference type="NCBI Taxonomy" id="159417"/>
    <lineage>
        <taxon>Eukaryota</taxon>
        <taxon>Metazoa</taxon>
        <taxon>Chordata</taxon>
        <taxon>Tunicata</taxon>
        <taxon>Ascidiacea</taxon>
        <taxon>Aplousobranchia</taxon>
        <taxon>Clavelinidae</taxon>
        <taxon>Clavelina</taxon>
    </lineage>
</organism>
<feature type="repeat" description="ANK" evidence="7">
    <location>
        <begin position="118"/>
        <end position="150"/>
    </location>
</feature>
<dbReference type="PROSITE" id="PS50297">
    <property type="entry name" value="ANK_REP_REGION"/>
    <property type="match status" value="3"/>
</dbReference>
<protein>
    <recommendedName>
        <fullName evidence="8">Palmitoyltransferase</fullName>
        <ecNumber evidence="8">2.3.1.225</ecNumber>
    </recommendedName>
</protein>
<keyword evidence="3" id="KW-0677">Repeat</keyword>
<evidence type="ECO:0000259" key="10">
    <source>
        <dbReference type="Pfam" id="PF01529"/>
    </source>
</evidence>
<keyword evidence="5 7" id="KW-0040">ANK repeat</keyword>
<keyword evidence="6 8" id="KW-0472">Membrane</keyword>
<evidence type="ECO:0000256" key="8">
    <source>
        <dbReference type="RuleBase" id="RU079119"/>
    </source>
</evidence>
<keyword evidence="4 8" id="KW-1133">Transmembrane helix</keyword>
<dbReference type="SMART" id="SM00248">
    <property type="entry name" value="ANK"/>
    <property type="match status" value="6"/>
</dbReference>
<feature type="compositionally biased region" description="Polar residues" evidence="9">
    <location>
        <begin position="1"/>
        <end position="16"/>
    </location>
</feature>
<comment type="catalytic activity">
    <reaction evidence="8">
        <text>L-cysteinyl-[protein] + hexadecanoyl-CoA = S-hexadecanoyl-L-cysteinyl-[protein] + CoA</text>
        <dbReference type="Rhea" id="RHEA:36683"/>
        <dbReference type="Rhea" id="RHEA-COMP:10131"/>
        <dbReference type="Rhea" id="RHEA-COMP:11032"/>
        <dbReference type="ChEBI" id="CHEBI:29950"/>
        <dbReference type="ChEBI" id="CHEBI:57287"/>
        <dbReference type="ChEBI" id="CHEBI:57379"/>
        <dbReference type="ChEBI" id="CHEBI:74151"/>
        <dbReference type="EC" id="2.3.1.225"/>
    </reaction>
</comment>
<dbReference type="Pfam" id="PF12796">
    <property type="entry name" value="Ank_2"/>
    <property type="match status" value="2"/>
</dbReference>
<feature type="transmembrane region" description="Helical" evidence="8">
    <location>
        <begin position="461"/>
        <end position="482"/>
    </location>
</feature>
<dbReference type="PROSITE" id="PS50088">
    <property type="entry name" value="ANK_REPEAT"/>
    <property type="match status" value="5"/>
</dbReference>
<feature type="transmembrane region" description="Helical" evidence="8">
    <location>
        <begin position="430"/>
        <end position="449"/>
    </location>
</feature>
<dbReference type="Pfam" id="PF01529">
    <property type="entry name" value="DHHC"/>
    <property type="match status" value="1"/>
</dbReference>
<dbReference type="PANTHER" id="PTHR24161:SF17">
    <property type="entry name" value="PALMITOYLTRANSFERASE"/>
    <property type="match status" value="1"/>
</dbReference>
<evidence type="ECO:0000256" key="1">
    <source>
        <dbReference type="ARBA" id="ARBA00004141"/>
    </source>
</evidence>
<evidence type="ECO:0000313" key="12">
    <source>
        <dbReference type="Proteomes" id="UP001642483"/>
    </source>
</evidence>
<feature type="repeat" description="ANK" evidence="7">
    <location>
        <begin position="83"/>
        <end position="115"/>
    </location>
</feature>
<dbReference type="SUPFAM" id="SSF48403">
    <property type="entry name" value="Ankyrin repeat"/>
    <property type="match status" value="1"/>
</dbReference>
<feature type="domain" description="Palmitoyltransferase DHHC" evidence="10">
    <location>
        <begin position="385"/>
        <end position="498"/>
    </location>
</feature>
<dbReference type="Proteomes" id="UP001642483">
    <property type="component" value="Unassembled WGS sequence"/>
</dbReference>
<comment type="domain">
    <text evidence="8">The DHHC domain is required for palmitoyltransferase activity.</text>
</comment>
<dbReference type="EC" id="2.3.1.225" evidence="8"/>
<sequence length="552" mass="62929">MASYNSPFPNISSQTHLDGPFKDAHHLQSNKDKTDLESISEEERKNQELVQDIFHVTKLGLLIPIQDLVDREGIGILNQYDKDGHTPVHWAALGGHTHAMRYFAQIKAPLDTPAKNQLGAQAIHWACVNGHVPTVEILLQAGVSIDSVDNKECTPLIIAAQYGRTLLAGFLMGKGARLQITDKEGDNALHWAAFKGHSELARLLIYSGFNPRQKDNFGQTPLHLASLHGDLLTVKLLCEQEGSDINLEDHNGNTPMKLAKGRKHNDVISYFESFKSNKRSYLPALSFKSIFFGPPGKSKKAFLFMLFVTCGYGYPAYFFKVLPYTMNFHMAHFIFLINTVVMWYCLVKAHNMDPGFLPKNVDEYDQALKQVAYFAEWKQGQNPLSRLCHTCRLVKPLRSKHCRITNRCVKQFDHYCPYIYNVVGYRNRHYFLIFLLGMLYTLLTGDYFVWYMHKQFGFDGILIFGGVLMGIFTLITLGLVSFTTFQAVANLTTNERINFQRYEYLKDGNGQYNNPFDQGCWNNVKEFFHLKEPLTINADDNERTGLHSVNVI</sequence>
<proteinExistence type="inferred from homology"/>
<keyword evidence="8" id="KW-0012">Acyltransferase</keyword>
<feature type="repeat" description="ANK" evidence="7">
    <location>
        <begin position="217"/>
        <end position="250"/>
    </location>
</feature>
<feature type="repeat" description="ANK" evidence="7">
    <location>
        <begin position="151"/>
        <end position="183"/>
    </location>
</feature>
<keyword evidence="2 8" id="KW-0812">Transmembrane</keyword>
<dbReference type="PANTHER" id="PTHR24161">
    <property type="entry name" value="ANK_REP_REGION DOMAIN-CONTAINING PROTEIN-RELATED"/>
    <property type="match status" value="1"/>
</dbReference>
<evidence type="ECO:0000313" key="11">
    <source>
        <dbReference type="EMBL" id="CAK8684176.1"/>
    </source>
</evidence>
<comment type="caution">
    <text evidence="11">The sequence shown here is derived from an EMBL/GenBank/DDBJ whole genome shotgun (WGS) entry which is preliminary data.</text>
</comment>
<feature type="transmembrane region" description="Helical" evidence="8">
    <location>
        <begin position="301"/>
        <end position="318"/>
    </location>
</feature>
<evidence type="ECO:0000256" key="3">
    <source>
        <dbReference type="ARBA" id="ARBA00022737"/>
    </source>
</evidence>
<feature type="transmembrane region" description="Helical" evidence="8">
    <location>
        <begin position="330"/>
        <end position="347"/>
    </location>
</feature>
<feature type="compositionally biased region" description="Basic and acidic residues" evidence="9">
    <location>
        <begin position="19"/>
        <end position="42"/>
    </location>
</feature>
<dbReference type="Gene3D" id="1.25.40.20">
    <property type="entry name" value="Ankyrin repeat-containing domain"/>
    <property type="match status" value="2"/>
</dbReference>
<dbReference type="InterPro" id="IPR036770">
    <property type="entry name" value="Ankyrin_rpt-contain_sf"/>
</dbReference>
<dbReference type="InterPro" id="IPR002110">
    <property type="entry name" value="Ankyrin_rpt"/>
</dbReference>
<comment type="similarity">
    <text evidence="8">Belongs to the DHHC palmitoyltransferase family.</text>
</comment>
<comment type="subcellular location">
    <subcellularLocation>
        <location evidence="1">Membrane</location>
        <topology evidence="1">Multi-pass membrane protein</topology>
    </subcellularLocation>
</comment>